<evidence type="ECO:0000313" key="7">
    <source>
        <dbReference type="Proteomes" id="UP000504638"/>
    </source>
</evidence>
<dbReference type="Proteomes" id="UP000504638">
    <property type="component" value="Unplaced"/>
</dbReference>
<comment type="subcellular location">
    <subcellularLocation>
        <location evidence="1">Cytoplasm</location>
        <location evidence="1">Cytoskeleton</location>
    </subcellularLocation>
</comment>
<dbReference type="PROSITE" id="PS51460">
    <property type="entry name" value="GAR"/>
    <property type="match status" value="1"/>
</dbReference>
<keyword evidence="3" id="KW-0206">Cytoskeleton</keyword>
<name>A0A6G1G3E6_9PEZI</name>
<dbReference type="Pfam" id="PF02187">
    <property type="entry name" value="GAS2"/>
    <property type="match status" value="1"/>
</dbReference>
<dbReference type="GeneID" id="54420024"/>
<dbReference type="GO" id="GO:0008017">
    <property type="term" value="F:microtubule binding"/>
    <property type="evidence" value="ECO:0007669"/>
    <property type="project" value="InterPro"/>
</dbReference>
<evidence type="ECO:0000259" key="5">
    <source>
        <dbReference type="PROSITE" id="PS51460"/>
    </source>
</evidence>
<keyword evidence="2" id="KW-0963">Cytoplasm</keyword>
<gene>
    <name evidence="6 8" type="ORF">P152DRAFT_458405</name>
</gene>
<dbReference type="OrthoDB" id="5409589at2759"/>
<organism evidence="6">
    <name type="scientific">Eremomyces bilateralis CBS 781.70</name>
    <dbReference type="NCBI Taxonomy" id="1392243"/>
    <lineage>
        <taxon>Eukaryota</taxon>
        <taxon>Fungi</taxon>
        <taxon>Dikarya</taxon>
        <taxon>Ascomycota</taxon>
        <taxon>Pezizomycotina</taxon>
        <taxon>Dothideomycetes</taxon>
        <taxon>Dothideomycetes incertae sedis</taxon>
        <taxon>Eremomycetales</taxon>
        <taxon>Eremomycetaceae</taxon>
        <taxon>Eremomyces</taxon>
    </lineage>
</organism>
<feature type="region of interest" description="Disordered" evidence="4">
    <location>
        <begin position="231"/>
        <end position="311"/>
    </location>
</feature>
<evidence type="ECO:0000256" key="1">
    <source>
        <dbReference type="ARBA" id="ARBA00004245"/>
    </source>
</evidence>
<evidence type="ECO:0000313" key="8">
    <source>
        <dbReference type="RefSeq" id="XP_033534204.1"/>
    </source>
</evidence>
<protein>
    <recommendedName>
        <fullName evidence="5">GAR domain-containing protein</fullName>
    </recommendedName>
</protein>
<keyword evidence="7" id="KW-1185">Reference proteome</keyword>
<proteinExistence type="predicted"/>
<dbReference type="SUPFAM" id="SSF143575">
    <property type="entry name" value="GAS2 domain-like"/>
    <property type="match status" value="1"/>
</dbReference>
<dbReference type="AlphaFoldDB" id="A0A6G1G3E6"/>
<dbReference type="InterPro" id="IPR003108">
    <property type="entry name" value="GAR_dom"/>
</dbReference>
<feature type="region of interest" description="Disordered" evidence="4">
    <location>
        <begin position="44"/>
        <end position="174"/>
    </location>
</feature>
<evidence type="ECO:0000256" key="3">
    <source>
        <dbReference type="ARBA" id="ARBA00023212"/>
    </source>
</evidence>
<feature type="compositionally biased region" description="Polar residues" evidence="4">
    <location>
        <begin position="285"/>
        <end position="309"/>
    </location>
</feature>
<evidence type="ECO:0000256" key="4">
    <source>
        <dbReference type="SAM" id="MobiDB-lite"/>
    </source>
</evidence>
<feature type="domain" description="GAR" evidence="5">
    <location>
        <begin position="142"/>
        <end position="224"/>
    </location>
</feature>
<dbReference type="RefSeq" id="XP_033534204.1">
    <property type="nucleotide sequence ID" value="XM_033679454.1"/>
</dbReference>
<accession>A0A6G1G3E6</accession>
<feature type="compositionally biased region" description="Polar residues" evidence="4">
    <location>
        <begin position="44"/>
        <end position="66"/>
    </location>
</feature>
<reference evidence="8" key="3">
    <citation type="submission" date="2025-04" db="UniProtKB">
        <authorList>
            <consortium name="RefSeq"/>
        </authorList>
    </citation>
    <scope>IDENTIFICATION</scope>
    <source>
        <strain evidence="8">CBS 781.70</strain>
    </source>
</reference>
<evidence type="ECO:0000313" key="6">
    <source>
        <dbReference type="EMBL" id="KAF1812573.1"/>
    </source>
</evidence>
<reference evidence="8" key="2">
    <citation type="submission" date="2020-04" db="EMBL/GenBank/DDBJ databases">
        <authorList>
            <consortium name="NCBI Genome Project"/>
        </authorList>
    </citation>
    <scope>NUCLEOTIDE SEQUENCE</scope>
    <source>
        <strain evidence="8">CBS 781.70</strain>
    </source>
</reference>
<sequence>MRNGSNSNTAISNPSDVASPQASPTETVFSKADLNAQISDILSSVSGNIKLQPVPTSDRISTTPTTPIGPKSNAKVSTINIAKRPPGPRTSGSRSASTPLKPPITPSHLRSGRASPSLMPESGRNSPAPDSEPSSKLRPVGAPSDSHRRPAFRSVSAAPSTLVQVPNASGSSDSDIRLYHLHRPGTSAPPLKLHIRRIGDRVMVRVGGGWADLGAYLQNYIEHHGRRTRVDNAEGSVGGGVGFEVLTSSPKSREPSMAGTPLSKELGTSTEVFPGGGTDDHGSRETTPSVGPQSANSRRSASTPFTSAQEVGLAGPAVKKLELSGEKKEWVEGMVERAKMASLGGEFGSLGNVGGVKRLFRKGLE</sequence>
<dbReference type="InterPro" id="IPR036534">
    <property type="entry name" value="GAR_dom_sf"/>
</dbReference>
<feature type="compositionally biased region" description="Polar residues" evidence="4">
    <location>
        <begin position="157"/>
        <end position="173"/>
    </location>
</feature>
<reference evidence="6 8" key="1">
    <citation type="submission" date="2020-01" db="EMBL/GenBank/DDBJ databases">
        <authorList>
            <consortium name="DOE Joint Genome Institute"/>
            <person name="Haridas S."/>
            <person name="Albert R."/>
            <person name="Binder M."/>
            <person name="Bloem J."/>
            <person name="Labutti K."/>
            <person name="Salamov A."/>
            <person name="Andreopoulos B."/>
            <person name="Baker S.E."/>
            <person name="Barry K."/>
            <person name="Bills G."/>
            <person name="Bluhm B.H."/>
            <person name="Cannon C."/>
            <person name="Castanera R."/>
            <person name="Culley D.E."/>
            <person name="Daum C."/>
            <person name="Ezra D."/>
            <person name="Gonzalez J.B."/>
            <person name="Henrissat B."/>
            <person name="Kuo A."/>
            <person name="Liang C."/>
            <person name="Lipzen A."/>
            <person name="Lutzoni F."/>
            <person name="Magnuson J."/>
            <person name="Mondo S."/>
            <person name="Nolan M."/>
            <person name="Ohm R."/>
            <person name="Pangilinan J."/>
            <person name="Park H.-J."/>
            <person name="Ramirez L."/>
            <person name="Alfaro M."/>
            <person name="Sun H."/>
            <person name="Tritt A."/>
            <person name="Yoshinaga Y."/>
            <person name="Zwiers L.-H."/>
            <person name="Turgeon B.G."/>
            <person name="Goodwin S.B."/>
            <person name="Spatafora J.W."/>
            <person name="Crous P.W."/>
            <person name="Grigoriev I.V."/>
        </authorList>
    </citation>
    <scope>NUCLEOTIDE SEQUENCE</scope>
    <source>
        <strain evidence="6 8">CBS 781.70</strain>
    </source>
</reference>
<evidence type="ECO:0000256" key="2">
    <source>
        <dbReference type="ARBA" id="ARBA00022490"/>
    </source>
</evidence>
<dbReference type="EMBL" id="ML975157">
    <property type="protein sequence ID" value="KAF1812573.1"/>
    <property type="molecule type" value="Genomic_DNA"/>
</dbReference>
<feature type="region of interest" description="Disordered" evidence="4">
    <location>
        <begin position="1"/>
        <end position="28"/>
    </location>
</feature>
<dbReference type="Gene3D" id="3.30.920.20">
    <property type="entry name" value="Gas2-like domain"/>
    <property type="match status" value="1"/>
</dbReference>
<dbReference type="GO" id="GO:0005856">
    <property type="term" value="C:cytoskeleton"/>
    <property type="evidence" value="ECO:0007669"/>
    <property type="project" value="UniProtKB-SubCell"/>
</dbReference>